<keyword evidence="9" id="KW-0735">Signal-anchor</keyword>
<sequence>MESDIDIVGDQVKINKLSIRDKMLLKRNFNRLRNNQNFQAGRVIADPGAVPQTGIRGGRSFTFWTMIGVLYAFALFNMFLTLGLMAMLRIGWGMEAMEMMPLIKMVKFYGDIDLGKLYKDDGYFSSFQDSGLRVTGREKGSIHIDVNFGVNSTKRMLTVASQGIEVTNVKEFNVYHPTDHMPIFSTGFPNFGLPRGVKKLDVQQVRTSRITSPIEDDLVLRSETYTRLKGNEGIRMEGRTITWTADNDIFLKSVNGSLVLEAKNGIFLDVKKLPLIKKNQFLNLDSINNINGINYTHQAYKLCVCMPQGKIFRVHIVDDVTGHNACLNINTSPEHHPCRL</sequence>
<dbReference type="EMBL" id="HBUF01513340">
    <property type="protein sequence ID" value="CAG6747226.1"/>
    <property type="molecule type" value="Transcribed_RNA"/>
</dbReference>
<keyword evidence="6" id="KW-1003">Cell membrane</keyword>
<comment type="function">
    <text evidence="1">Component of the sarcoglycan complex, a subcomplex of the dystrophin-glycoprotein complex which forms a link between the F-actin cytoskeleton and the extracellular matrix.</text>
</comment>
<evidence type="ECO:0000256" key="7">
    <source>
        <dbReference type="ARBA" id="ARBA00022490"/>
    </source>
</evidence>
<evidence type="ECO:0000256" key="9">
    <source>
        <dbReference type="ARBA" id="ARBA00022968"/>
    </source>
</evidence>
<dbReference type="EMBL" id="HBUF01002904">
    <property type="protein sequence ID" value="CAG6606287.1"/>
    <property type="molecule type" value="Transcribed_RNA"/>
</dbReference>
<evidence type="ECO:0000256" key="11">
    <source>
        <dbReference type="ARBA" id="ARBA00023136"/>
    </source>
</evidence>
<dbReference type="PANTHER" id="PTHR21142:SF2">
    <property type="entry name" value="BETA-SARCOGLYCAN"/>
    <property type="match status" value="1"/>
</dbReference>
<dbReference type="AlphaFoldDB" id="A0A8D8LGU0"/>
<evidence type="ECO:0000256" key="12">
    <source>
        <dbReference type="ARBA" id="ARBA00023157"/>
    </source>
</evidence>
<evidence type="ECO:0000256" key="14">
    <source>
        <dbReference type="ARBA" id="ARBA00023212"/>
    </source>
</evidence>
<dbReference type="EMBL" id="HBUF01187739">
    <property type="protein sequence ID" value="CAG6657267.1"/>
    <property type="molecule type" value="Transcribed_RNA"/>
</dbReference>
<comment type="subunit">
    <text evidence="15">Cross-link to form 2 major subcomplexes: one consisting of SGCB, SGCD and SGCG and the other consisting of SGCB and SGCD. The association between SGCB and SGCG is particularly strong while SGCA is loosely associated with the other sarcoglycans.</text>
</comment>
<dbReference type="EMBL" id="HBUF01002907">
    <property type="protein sequence ID" value="CAG6606290.1"/>
    <property type="molecule type" value="Transcribed_RNA"/>
</dbReference>
<dbReference type="GO" id="GO:0007517">
    <property type="term" value="P:muscle organ development"/>
    <property type="evidence" value="ECO:0007669"/>
    <property type="project" value="InterPro"/>
</dbReference>
<accession>A0A8D8LGU0</accession>
<protein>
    <recommendedName>
        <fullName evidence="5">Beta-sarcoglycan</fullName>
    </recommendedName>
</protein>
<dbReference type="EMBL" id="HBUF01513342">
    <property type="protein sequence ID" value="CAG6747229.1"/>
    <property type="molecule type" value="Transcribed_RNA"/>
</dbReference>
<keyword evidence="11 16" id="KW-0472">Membrane</keyword>
<keyword evidence="7" id="KW-0963">Cytoplasm</keyword>
<evidence type="ECO:0000256" key="2">
    <source>
        <dbReference type="ARBA" id="ARBA00004245"/>
    </source>
</evidence>
<dbReference type="GO" id="GO:0016012">
    <property type="term" value="C:sarcoglycan complex"/>
    <property type="evidence" value="ECO:0007669"/>
    <property type="project" value="InterPro"/>
</dbReference>
<evidence type="ECO:0000256" key="8">
    <source>
        <dbReference type="ARBA" id="ARBA00022692"/>
    </source>
</evidence>
<name>A0A8D8LGU0_9HEMI</name>
<evidence type="ECO:0000256" key="5">
    <source>
        <dbReference type="ARBA" id="ARBA00015329"/>
    </source>
</evidence>
<organism evidence="17">
    <name type="scientific">Cacopsylla melanoneura</name>
    <dbReference type="NCBI Taxonomy" id="428564"/>
    <lineage>
        <taxon>Eukaryota</taxon>
        <taxon>Metazoa</taxon>
        <taxon>Ecdysozoa</taxon>
        <taxon>Arthropoda</taxon>
        <taxon>Hexapoda</taxon>
        <taxon>Insecta</taxon>
        <taxon>Pterygota</taxon>
        <taxon>Neoptera</taxon>
        <taxon>Paraneoptera</taxon>
        <taxon>Hemiptera</taxon>
        <taxon>Sternorrhyncha</taxon>
        <taxon>Psylloidea</taxon>
        <taxon>Psyllidae</taxon>
        <taxon>Psyllinae</taxon>
        <taxon>Cacopsylla</taxon>
    </lineage>
</organism>
<keyword evidence="10 16" id="KW-1133">Transmembrane helix</keyword>
<dbReference type="InterPro" id="IPR027659">
    <property type="entry name" value="Sgcb"/>
</dbReference>
<dbReference type="GO" id="GO:0042383">
    <property type="term" value="C:sarcolemma"/>
    <property type="evidence" value="ECO:0007669"/>
    <property type="project" value="UniProtKB-SubCell"/>
</dbReference>
<dbReference type="EMBL" id="HBUF01002905">
    <property type="protein sequence ID" value="CAG6606288.1"/>
    <property type="molecule type" value="Transcribed_RNA"/>
</dbReference>
<dbReference type="EMBL" id="HBUF01187738">
    <property type="protein sequence ID" value="CAG6657266.1"/>
    <property type="molecule type" value="Transcribed_RNA"/>
</dbReference>
<evidence type="ECO:0000256" key="13">
    <source>
        <dbReference type="ARBA" id="ARBA00023180"/>
    </source>
</evidence>
<keyword evidence="14" id="KW-0206">Cytoskeleton</keyword>
<feature type="transmembrane region" description="Helical" evidence="16">
    <location>
        <begin position="63"/>
        <end position="90"/>
    </location>
</feature>
<evidence type="ECO:0000256" key="16">
    <source>
        <dbReference type="SAM" id="Phobius"/>
    </source>
</evidence>
<keyword evidence="8 16" id="KW-0812">Transmembrane</keyword>
<dbReference type="GO" id="GO:0005856">
    <property type="term" value="C:cytoskeleton"/>
    <property type="evidence" value="ECO:0007669"/>
    <property type="project" value="UniProtKB-SubCell"/>
</dbReference>
<proteinExistence type="inferred from homology"/>
<comment type="subcellular location">
    <subcellularLocation>
        <location evidence="3">Cell membrane</location>
        <location evidence="3">Sarcolemma</location>
        <topology evidence="3">Single-pass type II membrane protein</topology>
    </subcellularLocation>
    <subcellularLocation>
        <location evidence="2">Cytoplasm</location>
        <location evidence="2">Cytoskeleton</location>
    </subcellularLocation>
</comment>
<dbReference type="PANTHER" id="PTHR21142">
    <property type="entry name" value="SARCOGLYCANS"/>
    <property type="match status" value="1"/>
</dbReference>
<evidence type="ECO:0000256" key="1">
    <source>
        <dbReference type="ARBA" id="ARBA00002860"/>
    </source>
</evidence>
<evidence type="ECO:0000256" key="6">
    <source>
        <dbReference type="ARBA" id="ARBA00022475"/>
    </source>
</evidence>
<evidence type="ECO:0000313" key="17">
    <source>
        <dbReference type="EMBL" id="CAG6606288.1"/>
    </source>
</evidence>
<keyword evidence="12" id="KW-1015">Disulfide bond</keyword>
<dbReference type="EMBL" id="HBUF01513343">
    <property type="protein sequence ID" value="CAG6747230.1"/>
    <property type="molecule type" value="Transcribed_RNA"/>
</dbReference>
<evidence type="ECO:0000256" key="4">
    <source>
        <dbReference type="ARBA" id="ARBA00007574"/>
    </source>
</evidence>
<dbReference type="Pfam" id="PF04790">
    <property type="entry name" value="Sarcoglycan_1"/>
    <property type="match status" value="1"/>
</dbReference>
<evidence type="ECO:0000256" key="15">
    <source>
        <dbReference type="ARBA" id="ARBA00026041"/>
    </source>
</evidence>
<dbReference type="InterPro" id="IPR006875">
    <property type="entry name" value="Sarcoglycan"/>
</dbReference>
<evidence type="ECO:0000256" key="10">
    <source>
        <dbReference type="ARBA" id="ARBA00022989"/>
    </source>
</evidence>
<keyword evidence="13" id="KW-0325">Glycoprotein</keyword>
<evidence type="ECO:0000256" key="3">
    <source>
        <dbReference type="ARBA" id="ARBA00004274"/>
    </source>
</evidence>
<dbReference type="EMBL" id="HBUF01002906">
    <property type="protein sequence ID" value="CAG6606289.1"/>
    <property type="molecule type" value="Transcribed_RNA"/>
</dbReference>
<reference evidence="17" key="1">
    <citation type="submission" date="2021-05" db="EMBL/GenBank/DDBJ databases">
        <authorList>
            <person name="Alioto T."/>
            <person name="Alioto T."/>
            <person name="Gomez Garrido J."/>
        </authorList>
    </citation>
    <scope>NUCLEOTIDE SEQUENCE</scope>
</reference>
<dbReference type="EMBL" id="HBUF01187740">
    <property type="protein sequence ID" value="CAG6657268.1"/>
    <property type="molecule type" value="Transcribed_RNA"/>
</dbReference>
<comment type="similarity">
    <text evidence="4">Belongs to the sarcoglycan beta/delta/gamma/zeta family.</text>
</comment>